<protein>
    <submittedName>
        <fullName evidence="2">Uncharacterized protein</fullName>
    </submittedName>
</protein>
<evidence type="ECO:0000313" key="2">
    <source>
        <dbReference type="EMBL" id="MBP2436767.1"/>
    </source>
</evidence>
<evidence type="ECO:0000313" key="3">
    <source>
        <dbReference type="Proteomes" id="UP001519362"/>
    </source>
</evidence>
<comment type="caution">
    <text evidence="2">The sequence shown here is derived from an EMBL/GenBank/DDBJ whole genome shotgun (WGS) entry which is preliminary data.</text>
</comment>
<dbReference type="RefSeq" id="WP_277602639.1">
    <property type="nucleotide sequence ID" value="NZ_CP049253.1"/>
</dbReference>
<organism evidence="2 3">
    <name type="scientific">Microbacterium amylolyticum</name>
    <dbReference type="NCBI Taxonomy" id="936337"/>
    <lineage>
        <taxon>Bacteria</taxon>
        <taxon>Bacillati</taxon>
        <taxon>Actinomycetota</taxon>
        <taxon>Actinomycetes</taxon>
        <taxon>Micrococcales</taxon>
        <taxon>Microbacteriaceae</taxon>
        <taxon>Microbacterium</taxon>
    </lineage>
</organism>
<dbReference type="Proteomes" id="UP001519362">
    <property type="component" value="Unassembled WGS sequence"/>
</dbReference>
<accession>A0ABS4ZHK8</accession>
<reference evidence="2 3" key="1">
    <citation type="submission" date="2021-03" db="EMBL/GenBank/DDBJ databases">
        <title>Sequencing the genomes of 1000 actinobacteria strains.</title>
        <authorList>
            <person name="Klenk H.-P."/>
        </authorList>
    </citation>
    <scope>NUCLEOTIDE SEQUENCE [LARGE SCALE GENOMIC DNA]</scope>
    <source>
        <strain evidence="2 3">DSM 24221</strain>
    </source>
</reference>
<keyword evidence="3" id="KW-1185">Reference proteome</keyword>
<feature type="compositionally biased region" description="Basic and acidic residues" evidence="1">
    <location>
        <begin position="33"/>
        <end position="43"/>
    </location>
</feature>
<proteinExistence type="predicted"/>
<dbReference type="EMBL" id="JAGIOL010000001">
    <property type="protein sequence ID" value="MBP2436767.1"/>
    <property type="molecule type" value="Genomic_DNA"/>
</dbReference>
<feature type="region of interest" description="Disordered" evidence="1">
    <location>
        <begin position="24"/>
        <end position="43"/>
    </location>
</feature>
<evidence type="ECO:0000256" key="1">
    <source>
        <dbReference type="SAM" id="MobiDB-lite"/>
    </source>
</evidence>
<sequence length="43" mass="4534">MIITGIVLITLAVTSLGATAILGPRDGYGMRRHGTDDWPHGPC</sequence>
<name>A0ABS4ZHK8_9MICO</name>
<gene>
    <name evidence="2" type="ORF">JOF34_001353</name>
</gene>